<comment type="cofactor">
    <cofactor evidence="1">
        <name>Mg(2+)</name>
        <dbReference type="ChEBI" id="CHEBI:18420"/>
    </cofactor>
</comment>
<dbReference type="GO" id="GO:0006796">
    <property type="term" value="P:phosphate-containing compound metabolic process"/>
    <property type="evidence" value="ECO:0007669"/>
    <property type="project" value="InterPro"/>
</dbReference>
<keyword evidence="6" id="KW-0460">Magnesium</keyword>
<dbReference type="Proteomes" id="UP000283634">
    <property type="component" value="Unassembled WGS sequence"/>
</dbReference>
<dbReference type="Pfam" id="PF00719">
    <property type="entry name" value="Pyrophosphatase"/>
    <property type="match status" value="1"/>
</dbReference>
<dbReference type="PANTHER" id="PTHR10286">
    <property type="entry name" value="INORGANIC PYROPHOSPHATASE"/>
    <property type="match status" value="1"/>
</dbReference>
<dbReference type="SUPFAM" id="SSF50324">
    <property type="entry name" value="Inorganic pyrophosphatase"/>
    <property type="match status" value="1"/>
</dbReference>
<dbReference type="EC" id="3.6.1.1" evidence="3"/>
<dbReference type="GO" id="GO:0005737">
    <property type="term" value="C:cytoplasm"/>
    <property type="evidence" value="ECO:0007669"/>
    <property type="project" value="InterPro"/>
</dbReference>
<evidence type="ECO:0000256" key="6">
    <source>
        <dbReference type="ARBA" id="ARBA00022842"/>
    </source>
</evidence>
<evidence type="ECO:0000256" key="5">
    <source>
        <dbReference type="ARBA" id="ARBA00022801"/>
    </source>
</evidence>
<sequence length="272" mass="30156">MRGTRCLWCTAGAGPALPRWKRQEVGTPGTHAWRMFFASNSAPSTAKLKGLTAPASKICSAWHDLILHPAADTSIVTFVCEIPKGTRAKIELNLTELYNPLAHDVAKKKEGQPLRFYTYGDIPFNYGFAPQTWENPLVVDAVTKCTGDGDPIDVVEVSKSPLSTGSIRAVRVLGVLGLIDEGETDWKIIAETLRSDGGDMYGSLQKLPQELKDTIFRWMRDYKTTDGKKLNEFVFNGEMRGVEEALDIIRVCSNQYGTLLDGTVQNPGYWLR</sequence>
<dbReference type="GO" id="GO:0000287">
    <property type="term" value="F:magnesium ion binding"/>
    <property type="evidence" value="ECO:0007669"/>
    <property type="project" value="InterPro"/>
</dbReference>
<keyword evidence="5 7" id="KW-0378">Hydrolase</keyword>
<accession>A0A422N180</accession>
<proteinExistence type="inferred from homology"/>
<dbReference type="CDD" id="cd00412">
    <property type="entry name" value="pyrophosphatase"/>
    <property type="match status" value="1"/>
</dbReference>
<keyword evidence="4" id="KW-0479">Metal-binding</keyword>
<evidence type="ECO:0000256" key="2">
    <source>
        <dbReference type="ARBA" id="ARBA00006220"/>
    </source>
</evidence>
<dbReference type="PROSITE" id="PS00387">
    <property type="entry name" value="PPASE"/>
    <property type="match status" value="1"/>
</dbReference>
<evidence type="ECO:0000313" key="7">
    <source>
        <dbReference type="EMBL" id="RNE99214.1"/>
    </source>
</evidence>
<evidence type="ECO:0000256" key="3">
    <source>
        <dbReference type="ARBA" id="ARBA00012146"/>
    </source>
</evidence>
<protein>
    <recommendedName>
        <fullName evidence="3">inorganic diphosphatase</fullName>
        <ecNumber evidence="3">3.6.1.1</ecNumber>
    </recommendedName>
</protein>
<dbReference type="VEuPathDB" id="TriTrypDB:TRSC58_03555"/>
<dbReference type="EMBL" id="MKGL01000402">
    <property type="protein sequence ID" value="RNE99214.1"/>
    <property type="molecule type" value="Genomic_DNA"/>
</dbReference>
<name>A0A422N180_TRYRA</name>
<evidence type="ECO:0000256" key="4">
    <source>
        <dbReference type="ARBA" id="ARBA00022723"/>
    </source>
</evidence>
<comment type="similarity">
    <text evidence="2">Belongs to the PPase family.</text>
</comment>
<dbReference type="OrthoDB" id="1608002at2759"/>
<gene>
    <name evidence="7" type="ORF">TraAM80_08317</name>
</gene>
<dbReference type="RefSeq" id="XP_029235072.1">
    <property type="nucleotide sequence ID" value="XM_029385069.1"/>
</dbReference>
<dbReference type="InterPro" id="IPR036649">
    <property type="entry name" value="Pyrophosphatase_sf"/>
</dbReference>
<organism evidence="7 8">
    <name type="scientific">Trypanosoma rangeli</name>
    <dbReference type="NCBI Taxonomy" id="5698"/>
    <lineage>
        <taxon>Eukaryota</taxon>
        <taxon>Discoba</taxon>
        <taxon>Euglenozoa</taxon>
        <taxon>Kinetoplastea</taxon>
        <taxon>Metakinetoplastina</taxon>
        <taxon>Trypanosomatida</taxon>
        <taxon>Trypanosomatidae</taxon>
        <taxon>Trypanosoma</taxon>
        <taxon>Herpetosoma</taxon>
    </lineage>
</organism>
<keyword evidence="8" id="KW-1185">Reference proteome</keyword>
<evidence type="ECO:0000313" key="8">
    <source>
        <dbReference type="Proteomes" id="UP000283634"/>
    </source>
</evidence>
<comment type="caution">
    <text evidence="7">The sequence shown here is derived from an EMBL/GenBank/DDBJ whole genome shotgun (WGS) entry which is preliminary data.</text>
</comment>
<dbReference type="GeneID" id="40332250"/>
<evidence type="ECO:0000256" key="1">
    <source>
        <dbReference type="ARBA" id="ARBA00001946"/>
    </source>
</evidence>
<reference evidence="7 8" key="1">
    <citation type="journal article" date="2018" name="BMC Genomics">
        <title>Genomic comparison of Trypanosoma conorhini and Trypanosoma rangeli to Trypanosoma cruzi strains of high and low virulence.</title>
        <authorList>
            <person name="Bradwell K.R."/>
            <person name="Koparde V.N."/>
            <person name="Matveyev A.V."/>
            <person name="Serrano M.G."/>
            <person name="Alves J.M."/>
            <person name="Parikh H."/>
            <person name="Huang B."/>
            <person name="Lee V."/>
            <person name="Espinosa-Alvarez O."/>
            <person name="Ortiz P.A."/>
            <person name="Costa-Martins A.G."/>
            <person name="Teixeira M.M."/>
            <person name="Buck G.A."/>
        </authorList>
    </citation>
    <scope>NUCLEOTIDE SEQUENCE [LARGE SCALE GENOMIC DNA]</scope>
    <source>
        <strain evidence="7 8">AM80</strain>
    </source>
</reference>
<dbReference type="Gene3D" id="3.90.80.10">
    <property type="entry name" value="Inorganic pyrophosphatase"/>
    <property type="match status" value="1"/>
</dbReference>
<dbReference type="InterPro" id="IPR008162">
    <property type="entry name" value="Pyrophosphatase"/>
</dbReference>
<dbReference type="GO" id="GO:0004427">
    <property type="term" value="F:inorganic diphosphate phosphatase activity"/>
    <property type="evidence" value="ECO:0007669"/>
    <property type="project" value="UniProtKB-EC"/>
</dbReference>
<dbReference type="AlphaFoldDB" id="A0A422N180"/>
<dbReference type="OMA" id="LYANEQK"/>